<dbReference type="InterPro" id="IPR000787">
    <property type="entry name" value="Peptidase_M29"/>
</dbReference>
<dbReference type="EMBL" id="AZDX01000002">
    <property type="protein sequence ID" value="KRL08095.1"/>
    <property type="molecule type" value="Genomic_DNA"/>
</dbReference>
<keyword evidence="8" id="KW-0378">Hydrolase</keyword>
<evidence type="ECO:0000256" key="2">
    <source>
        <dbReference type="ARBA" id="ARBA00001946"/>
    </source>
</evidence>
<dbReference type="Gene3D" id="3.40.1830.10">
    <property type="entry name" value="Thermophilic metalloprotease (M29)"/>
    <property type="match status" value="1"/>
</dbReference>
<comment type="cofactor">
    <cofactor evidence="3">
        <name>Zn(2+)</name>
        <dbReference type="ChEBI" id="CHEBI:29105"/>
    </cofactor>
</comment>
<name>A0A0R1MJE6_9LACO</name>
<proteinExistence type="inferred from homology"/>
<evidence type="ECO:0000256" key="4">
    <source>
        <dbReference type="ARBA" id="ARBA00008236"/>
    </source>
</evidence>
<evidence type="ECO:0000256" key="6">
    <source>
        <dbReference type="ARBA" id="ARBA00022670"/>
    </source>
</evidence>
<evidence type="ECO:0000256" key="3">
    <source>
        <dbReference type="ARBA" id="ARBA00001947"/>
    </source>
</evidence>
<keyword evidence="11" id="KW-1185">Reference proteome</keyword>
<keyword evidence="6" id="KW-0645">Protease</keyword>
<dbReference type="AlphaFoldDB" id="A0A0R1MJE6"/>
<comment type="caution">
    <text evidence="10">The sequence shown here is derived from an EMBL/GenBank/DDBJ whole genome shotgun (WGS) entry which is preliminary data.</text>
</comment>
<keyword evidence="5 10" id="KW-0031">Aminopeptidase</keyword>
<comment type="cofactor">
    <cofactor evidence="1">
        <name>Co(2+)</name>
        <dbReference type="ChEBI" id="CHEBI:48828"/>
    </cofactor>
</comment>
<dbReference type="Proteomes" id="UP000051448">
    <property type="component" value="Unassembled WGS sequence"/>
</dbReference>
<accession>A0A0R1MJE6</accession>
<evidence type="ECO:0000313" key="10">
    <source>
        <dbReference type="EMBL" id="KRL08095.1"/>
    </source>
</evidence>
<dbReference type="SUPFAM" id="SSF144052">
    <property type="entry name" value="Thermophilic metalloprotease-like"/>
    <property type="match status" value="1"/>
</dbReference>
<dbReference type="Pfam" id="PF02073">
    <property type="entry name" value="Peptidase_M29"/>
    <property type="match status" value="1"/>
</dbReference>
<reference evidence="10 11" key="1">
    <citation type="journal article" date="2015" name="Genome Announc.">
        <title>Expanding the biotechnology potential of lactobacilli through comparative genomics of 213 strains and associated genera.</title>
        <authorList>
            <person name="Sun Z."/>
            <person name="Harris H.M."/>
            <person name="McCann A."/>
            <person name="Guo C."/>
            <person name="Argimon S."/>
            <person name="Zhang W."/>
            <person name="Yang X."/>
            <person name="Jeffery I.B."/>
            <person name="Cooney J.C."/>
            <person name="Kagawa T.F."/>
            <person name="Liu W."/>
            <person name="Song Y."/>
            <person name="Salvetti E."/>
            <person name="Wrobel A."/>
            <person name="Rasinkangas P."/>
            <person name="Parkhill J."/>
            <person name="Rea M.C."/>
            <person name="O'Sullivan O."/>
            <person name="Ritari J."/>
            <person name="Douillard F.P."/>
            <person name="Paul Ross R."/>
            <person name="Yang R."/>
            <person name="Briner A.E."/>
            <person name="Felis G.E."/>
            <person name="de Vos W.M."/>
            <person name="Barrangou R."/>
            <person name="Klaenhammer T.R."/>
            <person name="Caufield P.W."/>
            <person name="Cui Y."/>
            <person name="Zhang H."/>
            <person name="O'Toole P.W."/>
        </authorList>
    </citation>
    <scope>NUCLEOTIDE SEQUENCE [LARGE SCALE GENOMIC DNA]</scope>
    <source>
        <strain evidence="10 11">DSM 19519</strain>
    </source>
</reference>
<keyword evidence="7" id="KW-0479">Metal-binding</keyword>
<dbReference type="GO" id="GO:0004177">
    <property type="term" value="F:aminopeptidase activity"/>
    <property type="evidence" value="ECO:0007669"/>
    <property type="project" value="UniProtKB-KW"/>
</dbReference>
<dbReference type="GO" id="GO:0046872">
    <property type="term" value="F:metal ion binding"/>
    <property type="evidence" value="ECO:0007669"/>
    <property type="project" value="UniProtKB-KW"/>
</dbReference>
<protein>
    <submittedName>
        <fullName evidence="10">Aminopeptidase S</fullName>
    </submittedName>
</protein>
<evidence type="ECO:0000256" key="1">
    <source>
        <dbReference type="ARBA" id="ARBA00001941"/>
    </source>
</evidence>
<keyword evidence="9" id="KW-0482">Metalloprotease</keyword>
<dbReference type="InterPro" id="IPR035097">
    <property type="entry name" value="M29_N-terminal"/>
</dbReference>
<organism evidence="10 11">
    <name type="scientific">Liquorilactobacillus hordei DSM 19519</name>
    <dbReference type="NCBI Taxonomy" id="1423759"/>
    <lineage>
        <taxon>Bacteria</taxon>
        <taxon>Bacillati</taxon>
        <taxon>Bacillota</taxon>
        <taxon>Bacilli</taxon>
        <taxon>Lactobacillales</taxon>
        <taxon>Lactobacillaceae</taxon>
        <taxon>Liquorilactobacillus</taxon>
    </lineage>
</organism>
<evidence type="ECO:0000256" key="5">
    <source>
        <dbReference type="ARBA" id="ARBA00022438"/>
    </source>
</evidence>
<dbReference type="STRING" id="1423759.FC92_GL000609"/>
<dbReference type="InterPro" id="IPR052170">
    <property type="entry name" value="M29_Exopeptidase"/>
</dbReference>
<dbReference type="PRINTS" id="PR00919">
    <property type="entry name" value="THERMOPTASE"/>
</dbReference>
<dbReference type="PATRIC" id="fig|1423759.3.peg.647"/>
<dbReference type="GO" id="GO:0006508">
    <property type="term" value="P:proteolysis"/>
    <property type="evidence" value="ECO:0007669"/>
    <property type="project" value="UniProtKB-KW"/>
</dbReference>
<comment type="similarity">
    <text evidence="4">Belongs to the peptidase M29 family.</text>
</comment>
<sequence length="414" mass="45924">MQMTIKNFKNNLQKYAELIIKVGVNIQINQIAVLYISVNQQEFAHLLVKEAYKAGASEVIVKWNDTFIQREFLENTTDNRLTNIPNYLGAEADYIVDNKAARISVISEDPSAYAGVNSNKIAAYQKAMGEKLQRVRQATQNNDLSWTVVAAADTAWAKAVFPNLSDTAATERLWEEIFKTTRINQKDPVKAWQQHDYNLHNKAAWLNEQQFTALHYLSPITDLTIGLPKNHHWEGASSLNTQGISFMANMPSEEVFSAADTTRINGYVSSTKPLSYGGKIIEKIKLIFKDGQVINAEAAHGLDSLQHLLETDEGARSLGEVALVPDASPISQSGITFFNTLFDENASNHLALGSAYPFSVIGGTKMSTTELKEAHLNISQTHVDFMVGSPDMNIDGIRSDGTRVPVFRNGNWAE</sequence>
<dbReference type="PANTHER" id="PTHR34448">
    <property type="entry name" value="AMINOPEPTIDASE"/>
    <property type="match status" value="1"/>
</dbReference>
<gene>
    <name evidence="10" type="ORF">FC92_GL000609</name>
</gene>
<evidence type="ECO:0000256" key="9">
    <source>
        <dbReference type="ARBA" id="ARBA00023049"/>
    </source>
</evidence>
<dbReference type="PANTHER" id="PTHR34448:SF3">
    <property type="entry name" value="AMINOPEPTIDASE AMPS"/>
    <property type="match status" value="1"/>
</dbReference>
<evidence type="ECO:0000313" key="11">
    <source>
        <dbReference type="Proteomes" id="UP000051448"/>
    </source>
</evidence>
<comment type="cofactor">
    <cofactor evidence="2">
        <name>Mg(2+)</name>
        <dbReference type="ChEBI" id="CHEBI:18420"/>
    </cofactor>
</comment>
<dbReference type="GO" id="GO:0008237">
    <property type="term" value="F:metallopeptidase activity"/>
    <property type="evidence" value="ECO:0007669"/>
    <property type="project" value="UniProtKB-KW"/>
</dbReference>
<evidence type="ECO:0000256" key="8">
    <source>
        <dbReference type="ARBA" id="ARBA00022801"/>
    </source>
</evidence>
<evidence type="ECO:0000256" key="7">
    <source>
        <dbReference type="ARBA" id="ARBA00022723"/>
    </source>
</evidence>